<name>A0A8X6IJL6_TRICU</name>
<dbReference type="AlphaFoldDB" id="A0A8X6IJL6"/>
<evidence type="ECO:0000313" key="2">
    <source>
        <dbReference type="Proteomes" id="UP000887116"/>
    </source>
</evidence>
<gene>
    <name evidence="1" type="ORF">TNCT_487591</name>
</gene>
<evidence type="ECO:0000313" key="1">
    <source>
        <dbReference type="EMBL" id="GFR23419.1"/>
    </source>
</evidence>
<keyword evidence="2" id="KW-1185">Reference proteome</keyword>
<accession>A0A8X6IJL6</accession>
<reference evidence="1" key="1">
    <citation type="submission" date="2020-07" db="EMBL/GenBank/DDBJ databases">
        <title>Multicomponent nature underlies the extraordinary mechanical properties of spider dragline silk.</title>
        <authorList>
            <person name="Kono N."/>
            <person name="Nakamura H."/>
            <person name="Mori M."/>
            <person name="Yoshida Y."/>
            <person name="Ohtoshi R."/>
            <person name="Malay A.D."/>
            <person name="Moran D.A.P."/>
            <person name="Tomita M."/>
            <person name="Numata K."/>
            <person name="Arakawa K."/>
        </authorList>
    </citation>
    <scope>NUCLEOTIDE SEQUENCE</scope>
</reference>
<proteinExistence type="predicted"/>
<comment type="caution">
    <text evidence="1">The sequence shown here is derived from an EMBL/GenBank/DDBJ whole genome shotgun (WGS) entry which is preliminary data.</text>
</comment>
<sequence length="99" mass="11324">MALNKLVGSYPVVTKNQSFRGAKTIGYENFISAFNLHYFKDQTNSKNDMIVKNVKNEPSSLNFGLLLEFLALIQKALHLRYLSNAWGSFDLTMFHFSEV</sequence>
<dbReference type="EMBL" id="BMAO01008435">
    <property type="protein sequence ID" value="GFR23419.1"/>
    <property type="molecule type" value="Genomic_DNA"/>
</dbReference>
<organism evidence="1 2">
    <name type="scientific">Trichonephila clavata</name>
    <name type="common">Joro spider</name>
    <name type="synonym">Nephila clavata</name>
    <dbReference type="NCBI Taxonomy" id="2740835"/>
    <lineage>
        <taxon>Eukaryota</taxon>
        <taxon>Metazoa</taxon>
        <taxon>Ecdysozoa</taxon>
        <taxon>Arthropoda</taxon>
        <taxon>Chelicerata</taxon>
        <taxon>Arachnida</taxon>
        <taxon>Araneae</taxon>
        <taxon>Araneomorphae</taxon>
        <taxon>Entelegynae</taxon>
        <taxon>Araneoidea</taxon>
        <taxon>Nephilidae</taxon>
        <taxon>Trichonephila</taxon>
    </lineage>
</organism>
<protein>
    <submittedName>
        <fullName evidence="1">Uncharacterized protein</fullName>
    </submittedName>
</protein>
<dbReference type="Proteomes" id="UP000887116">
    <property type="component" value="Unassembled WGS sequence"/>
</dbReference>